<keyword evidence="4" id="KW-0472">Membrane</keyword>
<keyword evidence="9" id="KW-1185">Reference proteome</keyword>
<feature type="signal peptide" evidence="7">
    <location>
        <begin position="1"/>
        <end position="28"/>
    </location>
</feature>
<protein>
    <submittedName>
        <fullName evidence="8">TolC family protein</fullName>
    </submittedName>
</protein>
<comment type="subcellular location">
    <subcellularLocation>
        <location evidence="1">Cell outer membrane</location>
    </subcellularLocation>
</comment>
<gene>
    <name evidence="8" type="ORF">OW729_12220</name>
</gene>
<organism evidence="8 9">
    <name type="scientific">Clostridium brassicae</name>
    <dbReference type="NCBI Taxonomy" id="2999072"/>
    <lineage>
        <taxon>Bacteria</taxon>
        <taxon>Bacillati</taxon>
        <taxon>Bacillota</taxon>
        <taxon>Clostridia</taxon>
        <taxon>Eubacteriales</taxon>
        <taxon>Clostridiaceae</taxon>
        <taxon>Clostridium</taxon>
    </lineage>
</organism>
<proteinExistence type="predicted"/>
<keyword evidence="2" id="KW-1134">Transmembrane beta strand</keyword>
<dbReference type="Gene3D" id="1.20.1600.10">
    <property type="entry name" value="Outer membrane efflux proteins (OEP)"/>
    <property type="match status" value="2"/>
</dbReference>
<reference evidence="8" key="1">
    <citation type="submission" date="2022-12" db="EMBL/GenBank/DDBJ databases">
        <title>Clostridium sp. nov., isolated from industrial wastewater.</title>
        <authorList>
            <person name="Jiayan W."/>
        </authorList>
    </citation>
    <scope>NUCLEOTIDE SEQUENCE</scope>
    <source>
        <strain evidence="8">ZC22-4</strain>
    </source>
</reference>
<dbReference type="PANTHER" id="PTHR30026:SF20">
    <property type="entry name" value="OUTER MEMBRANE PROTEIN TOLC"/>
    <property type="match status" value="1"/>
</dbReference>
<evidence type="ECO:0000313" key="8">
    <source>
        <dbReference type="EMBL" id="MCY6959374.1"/>
    </source>
</evidence>
<dbReference type="EMBL" id="JAPQFJ010000012">
    <property type="protein sequence ID" value="MCY6959374.1"/>
    <property type="molecule type" value="Genomic_DNA"/>
</dbReference>
<sequence>MKKKVKLLTAAITLVSVLGIAVISALGAADKGSELNLNDIIELTTSNNNELNFFKKKIQVKEKWYDEATKKDDKDSNFDEDMKEYITPLRIQQEIKDIEWERDQAQDKAIVESTKGYYEIMLQDQLIQLQQKTIERMKKLLEYKKAKIDAGTESPVSLIDDEANLKDAEVKLQQLKNDEEKIRMELNMKIGTPVDKKLNLKKAEIPYKVYEVKNLENVIETMLKKYYTITSLIAKEDIDSREKAIVHTYVKDDKSELENAVNPKGDYKERENQLEDDIIETKYKLDDEKKNVEAKVRMDYNNIINLDNDIKVKKLDCEKAETMLKTEKTKFEAGTGTELEVKAAEEKVLSASCEYNKAKLNYYVAVEQFKNFTKKALK</sequence>
<dbReference type="InterPro" id="IPR051906">
    <property type="entry name" value="TolC-like"/>
</dbReference>
<evidence type="ECO:0000256" key="2">
    <source>
        <dbReference type="ARBA" id="ARBA00022452"/>
    </source>
</evidence>
<keyword evidence="5" id="KW-0998">Cell outer membrane</keyword>
<keyword evidence="3" id="KW-0812">Transmembrane</keyword>
<evidence type="ECO:0000256" key="6">
    <source>
        <dbReference type="SAM" id="Coils"/>
    </source>
</evidence>
<feature type="chain" id="PRO_5045447231" evidence="7">
    <location>
        <begin position="29"/>
        <end position="378"/>
    </location>
</feature>
<evidence type="ECO:0000313" key="9">
    <source>
        <dbReference type="Proteomes" id="UP001144612"/>
    </source>
</evidence>
<name>A0ABT4DED8_9CLOT</name>
<accession>A0ABT4DED8</accession>
<evidence type="ECO:0000256" key="5">
    <source>
        <dbReference type="ARBA" id="ARBA00023237"/>
    </source>
</evidence>
<dbReference type="PANTHER" id="PTHR30026">
    <property type="entry name" value="OUTER MEMBRANE PROTEIN TOLC"/>
    <property type="match status" value="1"/>
</dbReference>
<dbReference type="Proteomes" id="UP001144612">
    <property type="component" value="Unassembled WGS sequence"/>
</dbReference>
<feature type="coiled-coil region" evidence="6">
    <location>
        <begin position="158"/>
        <end position="185"/>
    </location>
</feature>
<dbReference type="SUPFAM" id="SSF56954">
    <property type="entry name" value="Outer membrane efflux proteins (OEP)"/>
    <property type="match status" value="1"/>
</dbReference>
<evidence type="ECO:0000256" key="1">
    <source>
        <dbReference type="ARBA" id="ARBA00004442"/>
    </source>
</evidence>
<evidence type="ECO:0000256" key="3">
    <source>
        <dbReference type="ARBA" id="ARBA00022692"/>
    </source>
</evidence>
<dbReference type="RefSeq" id="WP_268061802.1">
    <property type="nucleotide sequence ID" value="NZ_JAPQFJ010000012.1"/>
</dbReference>
<keyword evidence="7" id="KW-0732">Signal</keyword>
<evidence type="ECO:0000256" key="4">
    <source>
        <dbReference type="ARBA" id="ARBA00023136"/>
    </source>
</evidence>
<comment type="caution">
    <text evidence="8">The sequence shown here is derived from an EMBL/GenBank/DDBJ whole genome shotgun (WGS) entry which is preliminary data.</text>
</comment>
<evidence type="ECO:0000256" key="7">
    <source>
        <dbReference type="SAM" id="SignalP"/>
    </source>
</evidence>
<keyword evidence="6" id="KW-0175">Coiled coil</keyword>